<evidence type="ECO:0000256" key="6">
    <source>
        <dbReference type="ARBA" id="ARBA00022989"/>
    </source>
</evidence>
<evidence type="ECO:0000256" key="9">
    <source>
        <dbReference type="SAM" id="Phobius"/>
    </source>
</evidence>
<dbReference type="GO" id="GO:0016020">
    <property type="term" value="C:membrane"/>
    <property type="evidence" value="ECO:0007669"/>
    <property type="project" value="UniProtKB-SubCell"/>
</dbReference>
<dbReference type="OrthoDB" id="9944568at2759"/>
<keyword evidence="4 9" id="KW-0812">Transmembrane</keyword>
<gene>
    <name evidence="12" type="ORF">DFP72DRAFT_865259</name>
</gene>
<evidence type="ECO:0000256" key="1">
    <source>
        <dbReference type="ARBA" id="ARBA00004141"/>
    </source>
</evidence>
<keyword evidence="7 9" id="KW-0472">Membrane</keyword>
<dbReference type="InterPro" id="IPR058533">
    <property type="entry name" value="Cation_efflux_TM"/>
</dbReference>
<dbReference type="Pfam" id="PF01545">
    <property type="entry name" value="Cation_efflux"/>
    <property type="match status" value="2"/>
</dbReference>
<feature type="transmembrane region" description="Helical" evidence="9">
    <location>
        <begin position="40"/>
        <end position="56"/>
    </location>
</feature>
<keyword evidence="5" id="KW-0862">Zinc</keyword>
<feature type="transmembrane region" description="Helical" evidence="9">
    <location>
        <begin position="320"/>
        <end position="342"/>
    </location>
</feature>
<accession>A0A8H6IHV1</accession>
<feature type="domain" description="Cation efflux protein transmembrane" evidence="10">
    <location>
        <begin position="308"/>
        <end position="380"/>
    </location>
</feature>
<evidence type="ECO:0000313" key="13">
    <source>
        <dbReference type="Proteomes" id="UP000521943"/>
    </source>
</evidence>
<dbReference type="AlphaFoldDB" id="A0A8H6IHV1"/>
<feature type="domain" description="Cation efflux protein cytoplasmic" evidence="11">
    <location>
        <begin position="384"/>
        <end position="456"/>
    </location>
</feature>
<dbReference type="InterPro" id="IPR002524">
    <property type="entry name" value="Cation_efflux"/>
</dbReference>
<comment type="similarity">
    <text evidence="2">Belongs to the cation diffusion facilitator (CDF) transporter (TC 2.A.4) family. SLC30A subfamily.</text>
</comment>
<dbReference type="PANTHER" id="PTHR45820">
    <property type="entry name" value="FI23527P1"/>
    <property type="match status" value="1"/>
</dbReference>
<dbReference type="PANTHER" id="PTHR45820:SF4">
    <property type="entry name" value="ZINC TRANSPORTER 63C, ISOFORM F"/>
    <property type="match status" value="1"/>
</dbReference>
<name>A0A8H6IHV1_9AGAR</name>
<evidence type="ECO:0000313" key="12">
    <source>
        <dbReference type="EMBL" id="KAF6765975.1"/>
    </source>
</evidence>
<dbReference type="InterPro" id="IPR027470">
    <property type="entry name" value="Cation_efflux_CTD"/>
</dbReference>
<dbReference type="Pfam" id="PF16916">
    <property type="entry name" value="ZT_dimer"/>
    <property type="match status" value="1"/>
</dbReference>
<evidence type="ECO:0000259" key="11">
    <source>
        <dbReference type="Pfam" id="PF16916"/>
    </source>
</evidence>
<comment type="caution">
    <text evidence="12">The sequence shown here is derived from an EMBL/GenBank/DDBJ whole genome shotgun (WGS) entry which is preliminary data.</text>
</comment>
<reference evidence="12 13" key="1">
    <citation type="submission" date="2020-07" db="EMBL/GenBank/DDBJ databases">
        <title>Comparative genomics of pyrophilous fungi reveals a link between fire events and developmental genes.</title>
        <authorList>
            <consortium name="DOE Joint Genome Institute"/>
            <person name="Steindorff A.S."/>
            <person name="Carver A."/>
            <person name="Calhoun S."/>
            <person name="Stillman K."/>
            <person name="Liu H."/>
            <person name="Lipzen A."/>
            <person name="Pangilinan J."/>
            <person name="Labutti K."/>
            <person name="Bruns T.D."/>
            <person name="Grigoriev I.V."/>
        </authorList>
    </citation>
    <scope>NUCLEOTIDE SEQUENCE [LARGE SCALE GENOMIC DNA]</scope>
    <source>
        <strain evidence="12 13">CBS 144469</strain>
    </source>
</reference>
<feature type="region of interest" description="Disordered" evidence="8">
    <location>
        <begin position="226"/>
        <end position="312"/>
    </location>
</feature>
<feature type="transmembrane region" description="Helical" evidence="9">
    <location>
        <begin position="354"/>
        <end position="372"/>
    </location>
</feature>
<dbReference type="EMBL" id="JACGCI010000001">
    <property type="protein sequence ID" value="KAF6765975.1"/>
    <property type="molecule type" value="Genomic_DNA"/>
</dbReference>
<evidence type="ECO:0000256" key="2">
    <source>
        <dbReference type="ARBA" id="ARBA00008873"/>
    </source>
</evidence>
<feature type="compositionally biased region" description="Basic and acidic residues" evidence="8">
    <location>
        <begin position="254"/>
        <end position="263"/>
    </location>
</feature>
<protein>
    <submittedName>
        <fullName evidence="12">Cation efflux protein</fullName>
    </submittedName>
</protein>
<feature type="transmembrane region" description="Helical" evidence="9">
    <location>
        <begin position="12"/>
        <end position="34"/>
    </location>
</feature>
<dbReference type="InterPro" id="IPR027469">
    <property type="entry name" value="Cation_efflux_TMD_sf"/>
</dbReference>
<evidence type="ECO:0000256" key="5">
    <source>
        <dbReference type="ARBA" id="ARBA00022833"/>
    </source>
</evidence>
<keyword evidence="6 9" id="KW-1133">Transmembrane helix</keyword>
<evidence type="ECO:0000256" key="4">
    <source>
        <dbReference type="ARBA" id="ARBA00022692"/>
    </source>
</evidence>
<dbReference type="GO" id="GO:0005385">
    <property type="term" value="F:zinc ion transmembrane transporter activity"/>
    <property type="evidence" value="ECO:0007669"/>
    <property type="project" value="TreeGrafter"/>
</dbReference>
<keyword evidence="13" id="KW-1185">Reference proteome</keyword>
<feature type="transmembrane region" description="Helical" evidence="9">
    <location>
        <begin position="111"/>
        <end position="132"/>
    </location>
</feature>
<evidence type="ECO:0000256" key="3">
    <source>
        <dbReference type="ARBA" id="ARBA00022448"/>
    </source>
</evidence>
<evidence type="ECO:0000256" key="8">
    <source>
        <dbReference type="SAM" id="MobiDB-lite"/>
    </source>
</evidence>
<feature type="transmembrane region" description="Helical" evidence="9">
    <location>
        <begin position="77"/>
        <end position="99"/>
    </location>
</feature>
<dbReference type="SUPFAM" id="SSF160240">
    <property type="entry name" value="Cation efflux protein cytoplasmic domain-like"/>
    <property type="match status" value="1"/>
</dbReference>
<keyword evidence="3" id="KW-0813">Transport</keyword>
<dbReference type="GO" id="GO:0006882">
    <property type="term" value="P:intracellular zinc ion homeostasis"/>
    <property type="evidence" value="ECO:0007669"/>
    <property type="project" value="TreeGrafter"/>
</dbReference>
<evidence type="ECO:0000256" key="7">
    <source>
        <dbReference type="ARBA" id="ARBA00023136"/>
    </source>
</evidence>
<feature type="region of interest" description="Disordered" evidence="8">
    <location>
        <begin position="137"/>
        <end position="206"/>
    </location>
</feature>
<feature type="compositionally biased region" description="Basic and acidic residues" evidence="8">
    <location>
        <begin position="274"/>
        <end position="297"/>
    </location>
</feature>
<comment type="subcellular location">
    <subcellularLocation>
        <location evidence="1">Membrane</location>
        <topology evidence="1">Multi-pass membrane protein</topology>
    </subcellularLocation>
</comment>
<proteinExistence type="inferred from homology"/>
<feature type="domain" description="Cation efflux protein transmembrane" evidence="10">
    <location>
        <begin position="10"/>
        <end position="146"/>
    </location>
</feature>
<dbReference type="Gene3D" id="1.20.1510.10">
    <property type="entry name" value="Cation efflux protein transmembrane domain"/>
    <property type="match status" value="2"/>
</dbReference>
<dbReference type="Proteomes" id="UP000521943">
    <property type="component" value="Unassembled WGS sequence"/>
</dbReference>
<evidence type="ECO:0000259" key="10">
    <source>
        <dbReference type="Pfam" id="PF01545"/>
    </source>
</evidence>
<organism evidence="12 13">
    <name type="scientific">Ephemerocybe angulata</name>
    <dbReference type="NCBI Taxonomy" id="980116"/>
    <lineage>
        <taxon>Eukaryota</taxon>
        <taxon>Fungi</taxon>
        <taxon>Dikarya</taxon>
        <taxon>Basidiomycota</taxon>
        <taxon>Agaricomycotina</taxon>
        <taxon>Agaricomycetes</taxon>
        <taxon>Agaricomycetidae</taxon>
        <taxon>Agaricales</taxon>
        <taxon>Agaricineae</taxon>
        <taxon>Psathyrellaceae</taxon>
        <taxon>Ephemerocybe</taxon>
    </lineage>
</organism>
<feature type="compositionally biased region" description="Basic residues" evidence="8">
    <location>
        <begin position="167"/>
        <end position="178"/>
    </location>
</feature>
<dbReference type="InterPro" id="IPR036837">
    <property type="entry name" value="Cation_efflux_CTD_sf"/>
</dbReference>
<dbReference type="NCBIfam" id="TIGR01297">
    <property type="entry name" value="CDF"/>
    <property type="match status" value="2"/>
</dbReference>
<dbReference type="SUPFAM" id="SSF161111">
    <property type="entry name" value="Cation efflux protein transmembrane domain-like"/>
    <property type="match status" value="1"/>
</dbReference>
<sequence>MALSRSTRITLLLVIDVLFFFVELIVGYAVGSLALVADSFHMLNDVMSLIVALYAIKMTNKSEIDSRYSYGWHRAEILAALVNGVFLLALCFSISLEAIQRFFATPEISNPKLVVIVGAFGLASNLVGLFLFHEHGHTHAHSPPPSKPASITSSREGSINEEESGVPKKHTDHHHPHPHPASAQQPIRGRRSRSNSSSDDDGLYGHPAATRASLVQTANEIAARSPSPTAHLSLHHHHRSSIDAGTTVVRHPRLSLEDSEVRSAGETTPLLTEDPTKPYVDDHHGHDHGHTHVEHGHGHGHGHGPGGHGHAHGSMNMRALVLHVLGDALGNVGVIATGLIIWKSDWEWKYYCDPIISLIITIIIFSSALPLVKSASFILLQGVPPTVSLDEVKDAILAVDGVLSLHELHVWQLSENKLVASVHVLAKRSHDFMPIAAKIRKALHHLGIHSSTIQPEYRTDQSLGSLQQKNDSCLILCPVDQNCDPAENACCPPPPVEV</sequence>